<organism evidence="3 4">
    <name type="scientific">Plasmodium inui San Antonio 1</name>
    <dbReference type="NCBI Taxonomy" id="1237626"/>
    <lineage>
        <taxon>Eukaryota</taxon>
        <taxon>Sar</taxon>
        <taxon>Alveolata</taxon>
        <taxon>Apicomplexa</taxon>
        <taxon>Aconoidasida</taxon>
        <taxon>Haemosporida</taxon>
        <taxon>Plasmodiidae</taxon>
        <taxon>Plasmodium</taxon>
        <taxon>Plasmodium (Plasmodium)</taxon>
    </lineage>
</organism>
<keyword evidence="2" id="KW-0812">Transmembrane</keyword>
<dbReference type="GeneID" id="20038742"/>
<sequence length="508" mass="55696">MEQDTQLSMNMYSWGGNEWLGTGIQTWENLCREYRPTEERNVQEDQQENKEGGDWLKNYLKTAWVDSLRVRYEATKGEDWTGNGKLNNKQDLIYSWKGLILNVVHQMRNSPALSTSCVEQEDKSKAEATIQSAKWGDILWREICKNKTEAATIMGTLQCILKIWSRRSDSDHLNEEALTQECKEVLRRLQAEEGTWNGWIKIPGQKRSMSCLNLEGSNSTLNEDSQKIGLVLSIYRVIEELCPKCGPYSLTQWLKGPAQSHASKSRLYCSIRRHELRCYNNPTETGAGTQYMLYTKQHPSTQTDTTGQGATELSEQEHLQSGLPKIKQPDSPSPRIMPDMAGSKGPESTTDEQGYGVNLGTRQLDELTGTGNHFNGPTPGKGALVSRTGNESGIPDSDETSTRTERPQQVQSAPGSVAGTSLDSTGPTTSVGGDELSKSSISGGTQAGLGGIIAGVLTAIVLGAGSLYGGWRVVKKRGGAARGLRGRPTRTITYGTGHGLNGYQTGRI</sequence>
<gene>
    <name evidence="3" type="ORF">C922_03468</name>
</gene>
<feature type="compositionally biased region" description="Polar residues" evidence="1">
    <location>
        <begin position="407"/>
        <end position="431"/>
    </location>
</feature>
<evidence type="ECO:0000313" key="4">
    <source>
        <dbReference type="Proteomes" id="UP000030640"/>
    </source>
</evidence>
<dbReference type="EMBL" id="KI965473">
    <property type="protein sequence ID" value="EUD66273.1"/>
    <property type="molecule type" value="Genomic_DNA"/>
</dbReference>
<dbReference type="RefSeq" id="XP_008817282.1">
    <property type="nucleotide sequence ID" value="XM_008819060.1"/>
</dbReference>
<evidence type="ECO:0000256" key="2">
    <source>
        <dbReference type="SAM" id="Phobius"/>
    </source>
</evidence>
<dbReference type="AlphaFoldDB" id="W7A4P8"/>
<dbReference type="VEuPathDB" id="PlasmoDB:C922_03468"/>
<evidence type="ECO:0000313" key="3">
    <source>
        <dbReference type="EMBL" id="EUD66273.1"/>
    </source>
</evidence>
<protein>
    <submittedName>
        <fullName evidence="3">Uncharacterized protein</fullName>
    </submittedName>
</protein>
<reference evidence="3 4" key="1">
    <citation type="submission" date="2013-02" db="EMBL/GenBank/DDBJ databases">
        <title>The Genome Sequence of Plasmodium inui San Antonio 1.</title>
        <authorList>
            <consortium name="The Broad Institute Genome Sequencing Platform"/>
            <consortium name="The Broad Institute Genome Sequencing Center for Infectious Disease"/>
            <person name="Neafsey D."/>
            <person name="Cheeseman I."/>
            <person name="Volkman S."/>
            <person name="Adams J."/>
            <person name="Walker B."/>
            <person name="Young S.K."/>
            <person name="Zeng Q."/>
            <person name="Gargeya S."/>
            <person name="Fitzgerald M."/>
            <person name="Haas B."/>
            <person name="Abouelleil A."/>
            <person name="Alvarado L."/>
            <person name="Arachchi H.M."/>
            <person name="Berlin A.M."/>
            <person name="Chapman S.B."/>
            <person name="Dewar J."/>
            <person name="Goldberg J."/>
            <person name="Griggs A."/>
            <person name="Gujja S."/>
            <person name="Hansen M."/>
            <person name="Howarth C."/>
            <person name="Imamovic A."/>
            <person name="Larimer J."/>
            <person name="McCowan C."/>
            <person name="Murphy C."/>
            <person name="Neiman D."/>
            <person name="Pearson M."/>
            <person name="Priest M."/>
            <person name="Roberts A."/>
            <person name="Saif S."/>
            <person name="Shea T."/>
            <person name="Sisk P."/>
            <person name="Sykes S."/>
            <person name="Wortman J."/>
            <person name="Nusbaum C."/>
            <person name="Birren B."/>
        </authorList>
    </citation>
    <scope>NUCLEOTIDE SEQUENCE [LARGE SCALE GENOMIC DNA]</scope>
    <source>
        <strain evidence="3 4">San Antonio 1</strain>
    </source>
</reference>
<name>W7A4P8_9APIC</name>
<keyword evidence="2" id="KW-0472">Membrane</keyword>
<feature type="transmembrane region" description="Helical" evidence="2">
    <location>
        <begin position="447"/>
        <end position="468"/>
    </location>
</feature>
<dbReference type="Proteomes" id="UP000030640">
    <property type="component" value="Unassembled WGS sequence"/>
</dbReference>
<feature type="compositionally biased region" description="Polar residues" evidence="1">
    <location>
        <begin position="299"/>
        <end position="313"/>
    </location>
</feature>
<evidence type="ECO:0000256" key="1">
    <source>
        <dbReference type="SAM" id="MobiDB-lite"/>
    </source>
</evidence>
<feature type="region of interest" description="Disordered" evidence="1">
    <location>
        <begin position="299"/>
        <end position="443"/>
    </location>
</feature>
<proteinExistence type="predicted"/>
<accession>W7A4P8</accession>
<keyword evidence="4" id="KW-1185">Reference proteome</keyword>
<keyword evidence="2" id="KW-1133">Transmembrane helix</keyword>